<gene>
    <name evidence="2" type="ORF">M0813_18612</name>
</gene>
<feature type="compositionally biased region" description="Basic and acidic residues" evidence="1">
    <location>
        <begin position="220"/>
        <end position="229"/>
    </location>
</feature>
<reference evidence="2" key="1">
    <citation type="submission" date="2022-08" db="EMBL/GenBank/DDBJ databases">
        <title>Novel sulfate-reducing endosymbionts in the free-living metamonad Anaeramoeba.</title>
        <authorList>
            <person name="Jerlstrom-Hultqvist J."/>
            <person name="Cepicka I."/>
            <person name="Gallot-Lavallee L."/>
            <person name="Salas-Leiva D."/>
            <person name="Curtis B.A."/>
            <person name="Zahonova K."/>
            <person name="Pipaliya S."/>
            <person name="Dacks J."/>
            <person name="Roger A.J."/>
        </authorList>
    </citation>
    <scope>NUCLEOTIDE SEQUENCE</scope>
    <source>
        <strain evidence="2">Schooner1</strain>
    </source>
</reference>
<feature type="region of interest" description="Disordered" evidence="1">
    <location>
        <begin position="87"/>
        <end position="229"/>
    </location>
</feature>
<dbReference type="Gene3D" id="3.90.190.10">
    <property type="entry name" value="Protein tyrosine phosphatase superfamily"/>
    <property type="match status" value="1"/>
</dbReference>
<protein>
    <submittedName>
        <fullName evidence="2">Uncharacterized protein</fullName>
    </submittedName>
</protein>
<dbReference type="Proteomes" id="UP001150062">
    <property type="component" value="Unassembled WGS sequence"/>
</dbReference>
<proteinExistence type="predicted"/>
<evidence type="ECO:0000313" key="2">
    <source>
        <dbReference type="EMBL" id="KAJ6247087.1"/>
    </source>
</evidence>
<feature type="compositionally biased region" description="Basic and acidic residues" evidence="1">
    <location>
        <begin position="87"/>
        <end position="120"/>
    </location>
</feature>
<comment type="caution">
    <text evidence="2">The sequence shown here is derived from an EMBL/GenBank/DDBJ whole genome shotgun (WGS) entry which is preliminary data.</text>
</comment>
<dbReference type="InterPro" id="IPR029021">
    <property type="entry name" value="Prot-tyrosine_phosphatase-like"/>
</dbReference>
<dbReference type="SUPFAM" id="SSF52799">
    <property type="entry name" value="(Phosphotyrosine protein) phosphatases II"/>
    <property type="match status" value="1"/>
</dbReference>
<sequence>MSGFSKVTSYLYFCDSKAIKNFETLYKFGISTIITCNLPNFVKNFTDIQFYEINFSGREKNKLESLMLTRELIEKVKKQNSELFNKKKKEEEKRTNELKKENETSQEKEKENEKEKKKEEKEEENEARNGIVKQKKDENENETSQEKQKENEKENEKKKEKDEKQEENETKNGIAKQKKDEKQKENETKEEKENKDKNENEKEQKKEKDQKVRQNKKNRKEKEKKNPNKKEKIQKVLIVCEDGQDLSPTVVISYLMQTMKETLRKIYHHILKLRPNIHLSTNNFHLLLELDYFINDEYSYTLDEYLHRNYIMTHSYY</sequence>
<evidence type="ECO:0000256" key="1">
    <source>
        <dbReference type="SAM" id="MobiDB-lite"/>
    </source>
</evidence>
<dbReference type="EMBL" id="JAOAOG010000127">
    <property type="protein sequence ID" value="KAJ6247087.1"/>
    <property type="molecule type" value="Genomic_DNA"/>
</dbReference>
<name>A0ABQ8YR70_9EUKA</name>
<keyword evidence="3" id="KW-1185">Reference proteome</keyword>
<feature type="compositionally biased region" description="Basic and acidic residues" evidence="1">
    <location>
        <begin position="134"/>
        <end position="170"/>
    </location>
</feature>
<organism evidence="2 3">
    <name type="scientific">Anaeramoeba flamelloides</name>
    <dbReference type="NCBI Taxonomy" id="1746091"/>
    <lineage>
        <taxon>Eukaryota</taxon>
        <taxon>Metamonada</taxon>
        <taxon>Anaeramoebidae</taxon>
        <taxon>Anaeramoeba</taxon>
    </lineage>
</organism>
<feature type="compositionally biased region" description="Basic and acidic residues" evidence="1">
    <location>
        <begin position="177"/>
        <end position="212"/>
    </location>
</feature>
<evidence type="ECO:0000313" key="3">
    <source>
        <dbReference type="Proteomes" id="UP001150062"/>
    </source>
</evidence>
<accession>A0ABQ8YR70</accession>